<dbReference type="AlphaFoldDB" id="A2SFR7"/>
<reference evidence="3 4" key="1">
    <citation type="journal article" date="2007" name="J. Bacteriol.">
        <title>Whole-genome analysis of the methyl tert-butyl ether-degrading beta-proteobacterium Methylibium petroleiphilum PM1.</title>
        <authorList>
            <person name="Kane S.R."/>
            <person name="Chakicherla A.Y."/>
            <person name="Chain P.S.G."/>
            <person name="Schmidt R."/>
            <person name="Shin M.W."/>
            <person name="Legler T.C."/>
            <person name="Scow K.M."/>
            <person name="Larimer F.W."/>
            <person name="Lucas S.M."/>
            <person name="Richardson P.M."/>
            <person name="Hristova K.R."/>
        </authorList>
    </citation>
    <scope>NUCLEOTIDE SEQUENCE [LARGE SCALE GENOMIC DNA]</scope>
    <source>
        <strain evidence="4">ATCC BAA-1232 / LMG 22953 / PM1</strain>
    </source>
</reference>
<dbReference type="Proteomes" id="UP000000366">
    <property type="component" value="Chromosome"/>
</dbReference>
<feature type="transmembrane region" description="Helical" evidence="1">
    <location>
        <begin position="361"/>
        <end position="379"/>
    </location>
</feature>
<dbReference type="EMBL" id="CP000555">
    <property type="protein sequence ID" value="ABM94406.1"/>
    <property type="molecule type" value="Genomic_DNA"/>
</dbReference>
<keyword evidence="1" id="KW-0812">Transmembrane</keyword>
<dbReference type="KEGG" id="mpt:Mpe_A1444"/>
<evidence type="ECO:0000256" key="2">
    <source>
        <dbReference type="SAM" id="SignalP"/>
    </source>
</evidence>
<keyword evidence="1" id="KW-1133">Transmembrane helix</keyword>
<evidence type="ECO:0000313" key="3">
    <source>
        <dbReference type="EMBL" id="ABM94406.1"/>
    </source>
</evidence>
<feature type="signal peptide" evidence="2">
    <location>
        <begin position="1"/>
        <end position="27"/>
    </location>
</feature>
<dbReference type="InterPro" id="IPR032809">
    <property type="entry name" value="Put_HupE_UreJ"/>
</dbReference>
<evidence type="ECO:0000313" key="4">
    <source>
        <dbReference type="Proteomes" id="UP000000366"/>
    </source>
</evidence>
<feature type="transmembrane region" description="Helical" evidence="1">
    <location>
        <begin position="206"/>
        <end position="226"/>
    </location>
</feature>
<keyword evidence="1" id="KW-0472">Membrane</keyword>
<dbReference type="RefSeq" id="WP_011829043.1">
    <property type="nucleotide sequence ID" value="NC_008825.1"/>
</dbReference>
<feature type="transmembrane region" description="Helical" evidence="1">
    <location>
        <begin position="238"/>
        <end position="259"/>
    </location>
</feature>
<proteinExistence type="predicted"/>
<feature type="transmembrane region" description="Helical" evidence="1">
    <location>
        <begin position="296"/>
        <end position="315"/>
    </location>
</feature>
<accession>A2SFR7</accession>
<name>A2SFR7_METPP</name>
<keyword evidence="4" id="KW-1185">Reference proteome</keyword>
<organism evidence="3 4">
    <name type="scientific">Methylibium petroleiphilum (strain ATCC BAA-1232 / LMG 22953 / PM1)</name>
    <dbReference type="NCBI Taxonomy" id="420662"/>
    <lineage>
        <taxon>Bacteria</taxon>
        <taxon>Pseudomonadati</taxon>
        <taxon>Pseudomonadota</taxon>
        <taxon>Betaproteobacteria</taxon>
        <taxon>Burkholderiales</taxon>
        <taxon>Sphaerotilaceae</taxon>
        <taxon>Methylibium</taxon>
    </lineage>
</organism>
<dbReference type="Pfam" id="PF13795">
    <property type="entry name" value="HupE_UreJ_2"/>
    <property type="match status" value="1"/>
</dbReference>
<feature type="transmembrane region" description="Helical" evidence="1">
    <location>
        <begin position="327"/>
        <end position="349"/>
    </location>
</feature>
<evidence type="ECO:0000256" key="1">
    <source>
        <dbReference type="SAM" id="Phobius"/>
    </source>
</evidence>
<dbReference type="HOGENOM" id="CLU_043645_2_0_4"/>
<dbReference type="STRING" id="420662.Mpe_A1444"/>
<sequence length="390" mass="40905">MTGAPMRRLRALLVGLSVLGVPLLASAHQASDAYLRAGVDAHGKLALQVDVALRDLDTVLELDANADGQLSWGEVRTREADIAGHVADRLRLDDGRCHLRALPGLALDRKADGVYALLHYASDCAAAGAPALDYGLFRDTDPTHRGLLVVLDAQGQPTGPLRSLTPGGTPLRLAPSAGASGAAVGVDPPAESAPAPGFFGEGLHHILIGADHVLFLICLLLPLVLGPDARHGGWRGRLWPLAGLITAFTVGHSVTLGLASLRVFSVPPSVIEPLIAVTIALTALDNIRPFLGRRRAVAAFAFGLIHGFGFAGPLIELQLAPWAMAGALLQFNLGVEVGQLLVVAVATLLLWPVRERGHTGAWLRSGSAFAGIVALVWLGERLFDVKLLPL</sequence>
<protein>
    <recommendedName>
        <fullName evidence="5">HupE/UreJ family protein</fullName>
    </recommendedName>
</protein>
<feature type="transmembrane region" description="Helical" evidence="1">
    <location>
        <begin position="265"/>
        <end position="284"/>
    </location>
</feature>
<keyword evidence="2" id="KW-0732">Signal</keyword>
<evidence type="ECO:0008006" key="5">
    <source>
        <dbReference type="Google" id="ProtNLM"/>
    </source>
</evidence>
<feature type="chain" id="PRO_5002645770" description="HupE/UreJ family protein" evidence="2">
    <location>
        <begin position="28"/>
        <end position="390"/>
    </location>
</feature>
<dbReference type="eggNOG" id="COG2370">
    <property type="taxonomic scope" value="Bacteria"/>
</dbReference>
<gene>
    <name evidence="3" type="ordered locus">Mpe_A1444</name>
</gene>